<dbReference type="EMBL" id="FPLJ01000145">
    <property type="protein sequence ID" value="SGZ03840.1"/>
    <property type="molecule type" value="Genomic_DNA"/>
</dbReference>
<gene>
    <name evidence="2" type="ORF">MT2528_4682</name>
    <name evidence="1" type="ORF">NVI5450_0712</name>
</gene>
<name>A0A090IEH8_9GAMM</name>
<evidence type="ECO:0000313" key="2">
    <source>
        <dbReference type="EMBL" id="SGZ03840.1"/>
    </source>
</evidence>
<dbReference type="KEGG" id="mvs:MVIS_1154"/>
<sequence>MLEIIKKILLNTSSNALTEYYQSRLKTSNSAVEVEAILSIESLMTFSEEEDQQRDGVK</sequence>
<dbReference type="STRING" id="80854.MVIS_1154"/>
<reference evidence="2 3" key="2">
    <citation type="submission" date="2016-11" db="EMBL/GenBank/DDBJ databases">
        <authorList>
            <person name="Klemetsen T."/>
        </authorList>
    </citation>
    <scope>NUCLEOTIDE SEQUENCE [LARGE SCALE GENOMIC DNA]</scope>
    <source>
        <strain evidence="2">MT 2528</strain>
    </source>
</reference>
<dbReference type="AlphaFoldDB" id="A0A090IEH8"/>
<dbReference type="Proteomes" id="UP000182660">
    <property type="component" value="Unassembled WGS sequence"/>
</dbReference>
<protein>
    <submittedName>
        <fullName evidence="1">Uncharacterized protein</fullName>
    </submittedName>
</protein>
<dbReference type="RefSeq" id="WP_170860836.1">
    <property type="nucleotide sequence ID" value="NZ_CAWQZC010000047.1"/>
</dbReference>
<dbReference type="Proteomes" id="UP000183794">
    <property type="component" value="Unassembled WGS sequence"/>
</dbReference>
<evidence type="ECO:0000313" key="3">
    <source>
        <dbReference type="Proteomes" id="UP000182660"/>
    </source>
</evidence>
<evidence type="ECO:0000313" key="4">
    <source>
        <dbReference type="Proteomes" id="UP000183794"/>
    </source>
</evidence>
<dbReference type="HOGENOM" id="CLU_2974497_0_0_6"/>
<dbReference type="EMBL" id="FPLD01000025">
    <property type="protein sequence ID" value="SGY87132.1"/>
    <property type="molecule type" value="Genomic_DNA"/>
</dbReference>
<reference evidence="1 4" key="1">
    <citation type="submission" date="2016-11" db="EMBL/GenBank/DDBJ databases">
        <authorList>
            <person name="Jaros S."/>
            <person name="Januszkiewicz K."/>
            <person name="Wedrychowicz H."/>
        </authorList>
    </citation>
    <scope>NUCLEOTIDE SEQUENCE [LARGE SCALE GENOMIC DNA]</scope>
    <source>
        <strain evidence="1">NVI 5450</strain>
    </source>
</reference>
<proteinExistence type="predicted"/>
<organism evidence="1 4">
    <name type="scientific">Moritella viscosa</name>
    <dbReference type="NCBI Taxonomy" id="80854"/>
    <lineage>
        <taxon>Bacteria</taxon>
        <taxon>Pseudomonadati</taxon>
        <taxon>Pseudomonadota</taxon>
        <taxon>Gammaproteobacteria</taxon>
        <taxon>Alteromonadales</taxon>
        <taxon>Moritellaceae</taxon>
        <taxon>Moritella</taxon>
    </lineage>
</organism>
<evidence type="ECO:0000313" key="1">
    <source>
        <dbReference type="EMBL" id="SGY87132.1"/>
    </source>
</evidence>
<keyword evidence="3" id="KW-1185">Reference proteome</keyword>
<dbReference type="GeneID" id="61298399"/>
<dbReference type="PATRIC" id="fig|80854.5.peg.1218"/>
<accession>A0A090IEH8</accession>